<proteinExistence type="inferred from homology"/>
<keyword evidence="4 7" id="KW-1133">Transmembrane helix</keyword>
<comment type="caution">
    <text evidence="9">The sequence shown here is derived from an EMBL/GenBank/DDBJ whole genome shotgun (WGS) entry which is preliminary data.</text>
</comment>
<comment type="subcellular location">
    <subcellularLocation>
        <location evidence="1">Membrane</location>
        <topology evidence="1">Multi-pass membrane protein</topology>
    </subcellularLocation>
</comment>
<feature type="transmembrane region" description="Helical" evidence="7">
    <location>
        <begin position="78"/>
        <end position="96"/>
    </location>
</feature>
<evidence type="ECO:0000256" key="5">
    <source>
        <dbReference type="ARBA" id="ARBA00023136"/>
    </source>
</evidence>
<evidence type="ECO:0000256" key="4">
    <source>
        <dbReference type="ARBA" id="ARBA00022989"/>
    </source>
</evidence>
<sequence length="313" mass="35917">MANPFSSSTPSTSSSQNKGVIGSVDVNRFVRKAQKLQAKLQPQDMIAIFVFTAILPISFIFEVTFILSFWHVLFSAEWFTRVIPLLYLSSNVYLNIYKMVRVGPNGNSSDLPSIMKPGFKYCHSCGLNSPPRSHHCPICDTCIFRRDHHCSFAATCVGHFNQRYFIAAVTNLWIIAFACVVWNWSFLWIVVQNLTLAQYWHIALPHLALMFGFITPYQFFAVFIFITSMVTLAFVTYLAAAQMFCLCRGQTRVEYLMDVHAYDLGFMNNVRLTMGSRWFWTLFSPFVNSPLPSDGITFPVRELQQVYKTTKNY</sequence>
<dbReference type="PANTHER" id="PTHR12246">
    <property type="entry name" value="PALMITOYLTRANSFERASE ZDHHC16"/>
    <property type="match status" value="1"/>
</dbReference>
<evidence type="ECO:0000256" key="1">
    <source>
        <dbReference type="ARBA" id="ARBA00004141"/>
    </source>
</evidence>
<feature type="domain" description="Palmitoyltransferase DHHC" evidence="8">
    <location>
        <begin position="119"/>
        <end position="256"/>
    </location>
</feature>
<gene>
    <name evidence="9" type="ORF">DdX_13056</name>
</gene>
<evidence type="ECO:0000313" key="9">
    <source>
        <dbReference type="EMBL" id="KAI1706397.1"/>
    </source>
</evidence>
<name>A0AAD4MTM3_9BILA</name>
<dbReference type="EC" id="2.3.1.225" evidence="7"/>
<dbReference type="InterPro" id="IPR039859">
    <property type="entry name" value="PFA4/ZDH16/20/ERF2-like"/>
</dbReference>
<comment type="catalytic activity">
    <reaction evidence="7">
        <text>L-cysteinyl-[protein] + hexadecanoyl-CoA = S-hexadecanoyl-L-cysteinyl-[protein] + CoA</text>
        <dbReference type="Rhea" id="RHEA:36683"/>
        <dbReference type="Rhea" id="RHEA-COMP:10131"/>
        <dbReference type="Rhea" id="RHEA-COMP:11032"/>
        <dbReference type="ChEBI" id="CHEBI:29950"/>
        <dbReference type="ChEBI" id="CHEBI:57287"/>
        <dbReference type="ChEBI" id="CHEBI:57379"/>
        <dbReference type="ChEBI" id="CHEBI:74151"/>
        <dbReference type="EC" id="2.3.1.225"/>
    </reaction>
</comment>
<evidence type="ECO:0000259" key="8">
    <source>
        <dbReference type="Pfam" id="PF01529"/>
    </source>
</evidence>
<dbReference type="GO" id="GO:0016020">
    <property type="term" value="C:membrane"/>
    <property type="evidence" value="ECO:0007669"/>
    <property type="project" value="UniProtKB-SubCell"/>
</dbReference>
<evidence type="ECO:0000256" key="6">
    <source>
        <dbReference type="ARBA" id="ARBA00023315"/>
    </source>
</evidence>
<dbReference type="EMBL" id="JAKKPZ010000048">
    <property type="protein sequence ID" value="KAI1706397.1"/>
    <property type="molecule type" value="Genomic_DNA"/>
</dbReference>
<keyword evidence="2 7" id="KW-0808">Transferase</keyword>
<evidence type="ECO:0000256" key="3">
    <source>
        <dbReference type="ARBA" id="ARBA00022692"/>
    </source>
</evidence>
<comment type="domain">
    <text evidence="7">The DHHC domain is required for palmitoyltransferase activity.</text>
</comment>
<evidence type="ECO:0000313" key="10">
    <source>
        <dbReference type="Proteomes" id="UP001201812"/>
    </source>
</evidence>
<keyword evidence="3 7" id="KW-0812">Transmembrane</keyword>
<keyword evidence="10" id="KW-1185">Reference proteome</keyword>
<dbReference type="GO" id="GO:0019706">
    <property type="term" value="F:protein-cysteine S-palmitoyltransferase activity"/>
    <property type="evidence" value="ECO:0007669"/>
    <property type="project" value="UniProtKB-EC"/>
</dbReference>
<feature type="transmembrane region" description="Helical" evidence="7">
    <location>
        <begin position="45"/>
        <end position="72"/>
    </location>
</feature>
<evidence type="ECO:0000256" key="7">
    <source>
        <dbReference type="RuleBase" id="RU079119"/>
    </source>
</evidence>
<comment type="similarity">
    <text evidence="7">Belongs to the DHHC palmitoyltransferase family.</text>
</comment>
<feature type="transmembrane region" description="Helical" evidence="7">
    <location>
        <begin position="219"/>
        <end position="240"/>
    </location>
</feature>
<keyword evidence="5 7" id="KW-0472">Membrane</keyword>
<organism evidence="9 10">
    <name type="scientific">Ditylenchus destructor</name>
    <dbReference type="NCBI Taxonomy" id="166010"/>
    <lineage>
        <taxon>Eukaryota</taxon>
        <taxon>Metazoa</taxon>
        <taxon>Ecdysozoa</taxon>
        <taxon>Nematoda</taxon>
        <taxon>Chromadorea</taxon>
        <taxon>Rhabditida</taxon>
        <taxon>Tylenchina</taxon>
        <taxon>Tylenchomorpha</taxon>
        <taxon>Sphaerularioidea</taxon>
        <taxon>Anguinidae</taxon>
        <taxon>Anguininae</taxon>
        <taxon>Ditylenchus</taxon>
    </lineage>
</organism>
<reference evidence="9" key="1">
    <citation type="submission" date="2022-01" db="EMBL/GenBank/DDBJ databases">
        <title>Genome Sequence Resource for Two Populations of Ditylenchus destructor, the Migratory Endoparasitic Phytonematode.</title>
        <authorList>
            <person name="Zhang H."/>
            <person name="Lin R."/>
            <person name="Xie B."/>
        </authorList>
    </citation>
    <scope>NUCLEOTIDE SEQUENCE</scope>
    <source>
        <strain evidence="9">BazhouSP</strain>
    </source>
</reference>
<dbReference type="Pfam" id="PF01529">
    <property type="entry name" value="DHHC"/>
    <property type="match status" value="1"/>
</dbReference>
<dbReference type="Proteomes" id="UP001201812">
    <property type="component" value="Unassembled WGS sequence"/>
</dbReference>
<keyword evidence="6 7" id="KW-0012">Acyltransferase</keyword>
<evidence type="ECO:0000256" key="2">
    <source>
        <dbReference type="ARBA" id="ARBA00022679"/>
    </source>
</evidence>
<protein>
    <recommendedName>
        <fullName evidence="7">Palmitoyltransferase</fullName>
        <ecNumber evidence="7">2.3.1.225</ecNumber>
    </recommendedName>
</protein>
<dbReference type="AlphaFoldDB" id="A0AAD4MTM3"/>
<dbReference type="InterPro" id="IPR001594">
    <property type="entry name" value="Palmitoyltrfase_DHHC"/>
</dbReference>
<dbReference type="PROSITE" id="PS50216">
    <property type="entry name" value="DHHC"/>
    <property type="match status" value="1"/>
</dbReference>
<feature type="transmembrane region" description="Helical" evidence="7">
    <location>
        <begin position="172"/>
        <end position="191"/>
    </location>
</feature>
<accession>A0AAD4MTM3</accession>